<reference evidence="6 8" key="2">
    <citation type="journal article" date="2014" name="BMC Genomics">
        <title>An improved genome release (version Mt4.0) for the model legume Medicago truncatula.</title>
        <authorList>
            <person name="Tang H."/>
            <person name="Krishnakumar V."/>
            <person name="Bidwell S."/>
            <person name="Rosen B."/>
            <person name="Chan A."/>
            <person name="Zhou S."/>
            <person name="Gentzbittel L."/>
            <person name="Childs K.L."/>
            <person name="Yandell M."/>
            <person name="Gundlach H."/>
            <person name="Mayer K.F."/>
            <person name="Schwartz D.C."/>
            <person name="Town C.D."/>
        </authorList>
    </citation>
    <scope>GENOME REANNOTATION</scope>
    <source>
        <strain evidence="7 8">cv. Jemalong A17</strain>
    </source>
</reference>
<accession>G7L041</accession>
<dbReference type="eggNOG" id="KOG0390">
    <property type="taxonomic scope" value="Eukaryota"/>
</dbReference>
<proteinExistence type="predicted"/>
<evidence type="ECO:0000256" key="5">
    <source>
        <dbReference type="ARBA" id="ARBA00023242"/>
    </source>
</evidence>
<evidence type="ECO:0000256" key="2">
    <source>
        <dbReference type="ARBA" id="ARBA00022741"/>
    </source>
</evidence>
<dbReference type="GO" id="GO:0005524">
    <property type="term" value="F:ATP binding"/>
    <property type="evidence" value="ECO:0007669"/>
    <property type="project" value="UniProtKB-KW"/>
</dbReference>
<keyword evidence="2" id="KW-0547">Nucleotide-binding</keyword>
<evidence type="ECO:0000313" key="7">
    <source>
        <dbReference type="EnsemblPlants" id="AES78261"/>
    </source>
</evidence>
<dbReference type="STRING" id="3880.G7L041"/>
<evidence type="ECO:0000256" key="4">
    <source>
        <dbReference type="ARBA" id="ARBA00022840"/>
    </source>
</evidence>
<dbReference type="EnsemblPlants" id="AES78261">
    <property type="protein sequence ID" value="AES78261"/>
    <property type="gene ID" value="MTR_7g026550"/>
</dbReference>
<organism evidence="6 8">
    <name type="scientific">Medicago truncatula</name>
    <name type="common">Barrel medic</name>
    <name type="synonym">Medicago tribuloides</name>
    <dbReference type="NCBI Taxonomy" id="3880"/>
    <lineage>
        <taxon>Eukaryota</taxon>
        <taxon>Viridiplantae</taxon>
        <taxon>Streptophyta</taxon>
        <taxon>Embryophyta</taxon>
        <taxon>Tracheophyta</taxon>
        <taxon>Spermatophyta</taxon>
        <taxon>Magnoliopsida</taxon>
        <taxon>eudicotyledons</taxon>
        <taxon>Gunneridae</taxon>
        <taxon>Pentapetalae</taxon>
        <taxon>rosids</taxon>
        <taxon>fabids</taxon>
        <taxon>Fabales</taxon>
        <taxon>Fabaceae</taxon>
        <taxon>Papilionoideae</taxon>
        <taxon>50 kb inversion clade</taxon>
        <taxon>NPAAA clade</taxon>
        <taxon>Hologalegina</taxon>
        <taxon>IRL clade</taxon>
        <taxon>Trifolieae</taxon>
        <taxon>Medicago</taxon>
    </lineage>
</organism>
<keyword evidence="5" id="KW-0539">Nucleus</keyword>
<dbReference type="InterPro" id="IPR044567">
    <property type="entry name" value="CLSY/DRD1"/>
</dbReference>
<dbReference type="HOGENOM" id="CLU_730308_0_0_1"/>
<evidence type="ECO:0000256" key="3">
    <source>
        <dbReference type="ARBA" id="ARBA00022806"/>
    </source>
</evidence>
<dbReference type="PANTHER" id="PTHR45821">
    <property type="entry name" value="SNF2 DOMAIN-CONTAINING PROTEIN CLASSY 2-RELATED"/>
    <property type="match status" value="1"/>
</dbReference>
<protein>
    <submittedName>
        <fullName evidence="6">Chromatin remodeling protein, putative</fullName>
    </submittedName>
</protein>
<evidence type="ECO:0000313" key="8">
    <source>
        <dbReference type="Proteomes" id="UP000002051"/>
    </source>
</evidence>
<dbReference type="AlphaFoldDB" id="G7L041"/>
<keyword evidence="3" id="KW-0378">Hydrolase</keyword>
<dbReference type="EMBL" id="CM001223">
    <property type="protein sequence ID" value="AES78261.1"/>
    <property type="molecule type" value="Genomic_DNA"/>
</dbReference>
<keyword evidence="8" id="KW-1185">Reference proteome</keyword>
<evidence type="ECO:0000313" key="6">
    <source>
        <dbReference type="EMBL" id="AES78261.1"/>
    </source>
</evidence>
<keyword evidence="3" id="KW-0347">Helicase</keyword>
<dbReference type="GO" id="GO:0080188">
    <property type="term" value="P:gene silencing by siRNA-directed DNA methylation"/>
    <property type="evidence" value="ECO:0007669"/>
    <property type="project" value="InterPro"/>
</dbReference>
<gene>
    <name evidence="6" type="ordered locus">MTR_7g026550</name>
</gene>
<dbReference type="PANTHER" id="PTHR45821:SF2">
    <property type="entry name" value="SNF2 DOMAIN-CONTAINING PROTEIN CLASSY 2"/>
    <property type="match status" value="1"/>
</dbReference>
<dbReference type="Proteomes" id="UP000002051">
    <property type="component" value="Unassembled WGS sequence"/>
</dbReference>
<keyword evidence="4" id="KW-0067">ATP-binding</keyword>
<dbReference type="GO" id="GO:0004386">
    <property type="term" value="F:helicase activity"/>
    <property type="evidence" value="ECO:0007669"/>
    <property type="project" value="UniProtKB-KW"/>
</dbReference>
<sequence>MSVGSWVKIWGMTIAKGLLDGPEGSNAEVLTYTDAICKHDYKYNEEILIFCRSCGSVERIKWHKEEKQCSGKDTNEQKSKQKVYKDDNNDMFLTHSNDPHDEPLSKSWKTFLNISFLVNYLKLFLWKRPLILVIVPVYLIHNSQFRRGSTAPKLTVLPGVPRPSGDVKHVLDCLALKRSQETKFAHKNYMAKTLRESPGIFILDEAHNPRMRRELDSKYLRRGNGEKKAHHLLEARPRKFFMENIARKINSHNEEKIGNSSDTPPVEILITLGSIHPWLIKTATTCAYKFFAKEELKRLERIKFNLRKISKIKFGLSLISPVVKNEEVLIFYNYLVLLLTGNLDLFERGKVIDKFEDSRSGSKILLVRTRMVHTSPLGF</sequence>
<comment type="subcellular location">
    <subcellularLocation>
        <location evidence="1">Nucleus</location>
    </subcellularLocation>
</comment>
<reference evidence="7" key="3">
    <citation type="submission" date="2015-04" db="UniProtKB">
        <authorList>
            <consortium name="EnsemblPlants"/>
        </authorList>
    </citation>
    <scope>IDENTIFICATION</scope>
    <source>
        <strain evidence="7">cv. Jemalong A17</strain>
    </source>
</reference>
<dbReference type="GO" id="GO:0005634">
    <property type="term" value="C:nucleus"/>
    <property type="evidence" value="ECO:0007669"/>
    <property type="project" value="UniProtKB-SubCell"/>
</dbReference>
<reference evidence="6 8" key="1">
    <citation type="journal article" date="2011" name="Nature">
        <title>The Medicago genome provides insight into the evolution of rhizobial symbioses.</title>
        <authorList>
            <person name="Young N.D."/>
            <person name="Debelle F."/>
            <person name="Oldroyd G.E."/>
            <person name="Geurts R."/>
            <person name="Cannon S.B."/>
            <person name="Udvardi M.K."/>
            <person name="Benedito V.A."/>
            <person name="Mayer K.F."/>
            <person name="Gouzy J."/>
            <person name="Schoof H."/>
            <person name="Van de Peer Y."/>
            <person name="Proost S."/>
            <person name="Cook D.R."/>
            <person name="Meyers B.C."/>
            <person name="Spannagl M."/>
            <person name="Cheung F."/>
            <person name="De Mita S."/>
            <person name="Krishnakumar V."/>
            <person name="Gundlach H."/>
            <person name="Zhou S."/>
            <person name="Mudge J."/>
            <person name="Bharti A.K."/>
            <person name="Murray J.D."/>
            <person name="Naoumkina M.A."/>
            <person name="Rosen B."/>
            <person name="Silverstein K.A."/>
            <person name="Tang H."/>
            <person name="Rombauts S."/>
            <person name="Zhao P.X."/>
            <person name="Zhou P."/>
            <person name="Barbe V."/>
            <person name="Bardou P."/>
            <person name="Bechner M."/>
            <person name="Bellec A."/>
            <person name="Berger A."/>
            <person name="Berges H."/>
            <person name="Bidwell S."/>
            <person name="Bisseling T."/>
            <person name="Choisne N."/>
            <person name="Couloux A."/>
            <person name="Denny R."/>
            <person name="Deshpande S."/>
            <person name="Dai X."/>
            <person name="Doyle J.J."/>
            <person name="Dudez A.M."/>
            <person name="Farmer A.D."/>
            <person name="Fouteau S."/>
            <person name="Franken C."/>
            <person name="Gibelin C."/>
            <person name="Gish J."/>
            <person name="Goldstein S."/>
            <person name="Gonzalez A.J."/>
            <person name="Green P.J."/>
            <person name="Hallab A."/>
            <person name="Hartog M."/>
            <person name="Hua A."/>
            <person name="Humphray S.J."/>
            <person name="Jeong D.H."/>
            <person name="Jing Y."/>
            <person name="Jocker A."/>
            <person name="Kenton S.M."/>
            <person name="Kim D.J."/>
            <person name="Klee K."/>
            <person name="Lai H."/>
            <person name="Lang C."/>
            <person name="Lin S."/>
            <person name="Macmil S.L."/>
            <person name="Magdelenat G."/>
            <person name="Matthews L."/>
            <person name="McCorrison J."/>
            <person name="Monaghan E.L."/>
            <person name="Mun J.H."/>
            <person name="Najar F.Z."/>
            <person name="Nicholson C."/>
            <person name="Noirot C."/>
            <person name="O'Bleness M."/>
            <person name="Paule C.R."/>
            <person name="Poulain J."/>
            <person name="Prion F."/>
            <person name="Qin B."/>
            <person name="Qu C."/>
            <person name="Retzel E.F."/>
            <person name="Riddle C."/>
            <person name="Sallet E."/>
            <person name="Samain S."/>
            <person name="Samson N."/>
            <person name="Sanders I."/>
            <person name="Saurat O."/>
            <person name="Scarpelli C."/>
            <person name="Schiex T."/>
            <person name="Segurens B."/>
            <person name="Severin A.J."/>
            <person name="Sherrier D.J."/>
            <person name="Shi R."/>
            <person name="Sims S."/>
            <person name="Singer S.R."/>
            <person name="Sinharoy S."/>
            <person name="Sterck L."/>
            <person name="Viollet A."/>
            <person name="Wang B.B."/>
            <person name="Wang K."/>
            <person name="Wang M."/>
            <person name="Wang X."/>
            <person name="Warfsmann J."/>
            <person name="Weissenbach J."/>
            <person name="White D.D."/>
            <person name="White J.D."/>
            <person name="Wiley G.B."/>
            <person name="Wincker P."/>
            <person name="Xing Y."/>
            <person name="Yang L."/>
            <person name="Yao Z."/>
            <person name="Ying F."/>
            <person name="Zhai J."/>
            <person name="Zhou L."/>
            <person name="Zuber A."/>
            <person name="Denarie J."/>
            <person name="Dixon R.A."/>
            <person name="May G.D."/>
            <person name="Schwartz D.C."/>
            <person name="Rogers J."/>
            <person name="Quetier F."/>
            <person name="Town C.D."/>
            <person name="Roe B.A."/>
        </authorList>
    </citation>
    <scope>NUCLEOTIDE SEQUENCE [LARGE SCALE GENOMIC DNA]</scope>
    <source>
        <strain evidence="6">A17</strain>
        <strain evidence="7 8">cv. Jemalong A17</strain>
    </source>
</reference>
<name>G7L041_MEDTR</name>
<dbReference type="PaxDb" id="3880-AES78261"/>
<evidence type="ECO:0000256" key="1">
    <source>
        <dbReference type="ARBA" id="ARBA00004123"/>
    </source>
</evidence>